<accession>R0K6E6</accession>
<sequence length="107" mass="12367">MAVAENTEEYTATSRQLQSNTRPKTAFLCHERYLTLQPLKNSSFIEIYPFLSFNNSLYYEVSDLAMNTPIPEFPDDPDELDTFTETNSSKQKTPEKPFYCNNVPIIN</sequence>
<dbReference type="Proteomes" id="UP000296049">
    <property type="component" value="Unassembled WGS sequence"/>
</dbReference>
<keyword evidence="3" id="KW-1185">Reference proteome</keyword>
<feature type="region of interest" description="Disordered" evidence="1">
    <location>
        <begin position="1"/>
        <end position="21"/>
    </location>
</feature>
<dbReference type="AlphaFoldDB" id="R0K6E6"/>
<protein>
    <submittedName>
        <fullName evidence="2">Uncharacterized protein</fullName>
    </submittedName>
</protein>
<evidence type="ECO:0000313" key="2">
    <source>
        <dbReference type="EMBL" id="EOB05741.1"/>
    </source>
</evidence>
<dbReference type="EMBL" id="KB742667">
    <property type="protein sequence ID" value="EOB05741.1"/>
    <property type="molecule type" value="Genomic_DNA"/>
</dbReference>
<proteinExistence type="predicted"/>
<organism evidence="2 3">
    <name type="scientific">Anas platyrhynchos</name>
    <name type="common">Mallard</name>
    <name type="synonym">Anas boschas</name>
    <dbReference type="NCBI Taxonomy" id="8839"/>
    <lineage>
        <taxon>Eukaryota</taxon>
        <taxon>Metazoa</taxon>
        <taxon>Chordata</taxon>
        <taxon>Craniata</taxon>
        <taxon>Vertebrata</taxon>
        <taxon>Euteleostomi</taxon>
        <taxon>Archelosauria</taxon>
        <taxon>Archosauria</taxon>
        <taxon>Dinosauria</taxon>
        <taxon>Saurischia</taxon>
        <taxon>Theropoda</taxon>
        <taxon>Coelurosauria</taxon>
        <taxon>Aves</taxon>
        <taxon>Neognathae</taxon>
        <taxon>Galloanserae</taxon>
        <taxon>Anseriformes</taxon>
        <taxon>Anatidae</taxon>
        <taxon>Anatinae</taxon>
        <taxon>Anas</taxon>
    </lineage>
</organism>
<evidence type="ECO:0000256" key="1">
    <source>
        <dbReference type="SAM" id="MobiDB-lite"/>
    </source>
</evidence>
<reference evidence="3" key="1">
    <citation type="journal article" date="2013" name="Nat. Genet.">
        <title>The duck genome and transcriptome provide insight into an avian influenza virus reservoir species.</title>
        <authorList>
            <person name="Huang Y."/>
            <person name="Li Y."/>
            <person name="Burt D.W."/>
            <person name="Chen H."/>
            <person name="Zhang Y."/>
            <person name="Qian W."/>
            <person name="Kim H."/>
            <person name="Gan S."/>
            <person name="Zhao Y."/>
            <person name="Li J."/>
            <person name="Yi K."/>
            <person name="Feng H."/>
            <person name="Zhu P."/>
            <person name="Li B."/>
            <person name="Liu Q."/>
            <person name="Fairley S."/>
            <person name="Magor K.E."/>
            <person name="Du Z."/>
            <person name="Hu X."/>
            <person name="Goodman L."/>
            <person name="Tafer H."/>
            <person name="Vignal A."/>
            <person name="Lee T."/>
            <person name="Kim K.W."/>
            <person name="Sheng Z."/>
            <person name="An Y."/>
            <person name="Searle S."/>
            <person name="Herrero J."/>
            <person name="Groenen M.A."/>
            <person name="Crooijmans R.P."/>
            <person name="Faraut T."/>
            <person name="Cai Q."/>
            <person name="Webster R.G."/>
            <person name="Aldridge J.R."/>
            <person name="Warren W.C."/>
            <person name="Bartschat S."/>
            <person name="Kehr S."/>
            <person name="Marz M."/>
            <person name="Stadler P.F."/>
            <person name="Smith J."/>
            <person name="Kraus R.H."/>
            <person name="Zhao Y."/>
            <person name="Ren L."/>
            <person name="Fei J."/>
            <person name="Morisson M."/>
            <person name="Kaiser P."/>
            <person name="Griffin D.K."/>
            <person name="Rao M."/>
            <person name="Pitel F."/>
            <person name="Wang J."/>
            <person name="Li N."/>
        </authorList>
    </citation>
    <scope>NUCLEOTIDE SEQUENCE [LARGE SCALE GENOMIC DNA]</scope>
</reference>
<name>R0K6E6_ANAPL</name>
<feature type="compositionally biased region" description="Polar residues" evidence="1">
    <location>
        <begin position="9"/>
        <end position="21"/>
    </location>
</feature>
<evidence type="ECO:0000313" key="3">
    <source>
        <dbReference type="Proteomes" id="UP000296049"/>
    </source>
</evidence>
<gene>
    <name evidence="2" type="ORF">Anapl_16739</name>
</gene>